<evidence type="ECO:0000313" key="2">
    <source>
        <dbReference type="EMBL" id="THJ34563.1"/>
    </source>
</evidence>
<dbReference type="AlphaFoldDB" id="A0A4S5BTG5"/>
<evidence type="ECO:0000313" key="3">
    <source>
        <dbReference type="Proteomes" id="UP000306236"/>
    </source>
</evidence>
<dbReference type="Pfam" id="PF13577">
    <property type="entry name" value="SnoaL_4"/>
    <property type="match status" value="1"/>
</dbReference>
<dbReference type="InterPro" id="IPR032710">
    <property type="entry name" value="NTF2-like_dom_sf"/>
</dbReference>
<keyword evidence="3" id="KW-1185">Reference proteome</keyword>
<dbReference type="SUPFAM" id="SSF54427">
    <property type="entry name" value="NTF2-like"/>
    <property type="match status" value="1"/>
</dbReference>
<accession>A0A4S5BTG5</accession>
<dbReference type="Gene3D" id="3.10.450.50">
    <property type="match status" value="1"/>
</dbReference>
<organism evidence="2 3">
    <name type="scientific">Lampropedia aestuarii</name>
    <dbReference type="NCBI Taxonomy" id="2562762"/>
    <lineage>
        <taxon>Bacteria</taxon>
        <taxon>Pseudomonadati</taxon>
        <taxon>Pseudomonadota</taxon>
        <taxon>Betaproteobacteria</taxon>
        <taxon>Burkholderiales</taxon>
        <taxon>Comamonadaceae</taxon>
        <taxon>Lampropedia</taxon>
    </lineage>
</organism>
<sequence>MVTRTLSQRIARLEAITDIQQLVGRYAHGADRHNNAALMGPLFSHKAEWSARGFGRHQGRDEIAAELARIGQEEIVWSMHYMTVPIIEVDDDLRKARCRWHLWELAQIKDPSDGKAPAVAHWIGGEYDSQVIVEKGRWCFERVELNLRLVHRHDAAWLPLG</sequence>
<name>A0A4S5BTG5_9BURK</name>
<dbReference type="OrthoDB" id="1492465at2"/>
<feature type="domain" description="SnoaL-like" evidence="1">
    <location>
        <begin position="12"/>
        <end position="142"/>
    </location>
</feature>
<proteinExistence type="predicted"/>
<reference evidence="2 3" key="1">
    <citation type="submission" date="2019-04" db="EMBL/GenBank/DDBJ databases">
        <title>Lampropedia sp YIM MLB12 draf genome.</title>
        <authorList>
            <person name="Wang Y.-X."/>
        </authorList>
    </citation>
    <scope>NUCLEOTIDE SEQUENCE [LARGE SCALE GENOMIC DNA]</scope>
    <source>
        <strain evidence="2 3">YIM MLB12</strain>
    </source>
</reference>
<dbReference type="InterPro" id="IPR037401">
    <property type="entry name" value="SnoaL-like"/>
</dbReference>
<evidence type="ECO:0000259" key="1">
    <source>
        <dbReference type="Pfam" id="PF13577"/>
    </source>
</evidence>
<dbReference type="Proteomes" id="UP000306236">
    <property type="component" value="Unassembled WGS sequence"/>
</dbReference>
<dbReference type="EMBL" id="SSWX01000006">
    <property type="protein sequence ID" value="THJ34563.1"/>
    <property type="molecule type" value="Genomic_DNA"/>
</dbReference>
<dbReference type="RefSeq" id="WP_136405773.1">
    <property type="nucleotide sequence ID" value="NZ_SSWX01000006.1"/>
</dbReference>
<gene>
    <name evidence="2" type="ORF">E8K88_06105</name>
</gene>
<comment type="caution">
    <text evidence="2">The sequence shown here is derived from an EMBL/GenBank/DDBJ whole genome shotgun (WGS) entry which is preliminary data.</text>
</comment>
<protein>
    <submittedName>
        <fullName evidence="2">Nuclear transport factor 2 family protein</fullName>
    </submittedName>
</protein>